<reference evidence="3 4" key="1">
    <citation type="submission" date="2018-01" db="EMBL/GenBank/DDBJ databases">
        <title>Complete genome sequencing of Sporolactobacillus terrae DLG3.</title>
        <authorList>
            <person name="Nam Y.-D."/>
            <person name="Kang J."/>
            <person name="Chung W.-H."/>
        </authorList>
    </citation>
    <scope>NUCLEOTIDE SEQUENCE [LARGE SCALE GENOMIC DNA]</scope>
    <source>
        <strain evidence="3 4">DLG3</strain>
    </source>
</reference>
<protein>
    <submittedName>
        <fullName evidence="3">ATPase P</fullName>
    </submittedName>
</protein>
<evidence type="ECO:0000259" key="2">
    <source>
        <dbReference type="PROSITE" id="PS50846"/>
    </source>
</evidence>
<evidence type="ECO:0000313" key="3">
    <source>
        <dbReference type="EMBL" id="QAA22699.1"/>
    </source>
</evidence>
<sequence length="129" mass="14418">MATVIISALLFVFVLFACRSAWKRQRNGCCGNDIQRLKKVKIKGDKCRDYPYRSLLHIDGMTCQNCARKIENGLCSIEGVCATVRLDQKEALVRMKRPLPESLLCGAVAKAGYTVLKVDFLPQSGHRSL</sequence>
<dbReference type="Proteomes" id="UP000285882">
    <property type="component" value="Chromosome"/>
</dbReference>
<dbReference type="InterPro" id="IPR036163">
    <property type="entry name" value="HMA_dom_sf"/>
</dbReference>
<dbReference type="InterPro" id="IPR006121">
    <property type="entry name" value="HMA_dom"/>
</dbReference>
<proteinExistence type="predicted"/>
<dbReference type="PROSITE" id="PS50846">
    <property type="entry name" value="HMA_2"/>
    <property type="match status" value="1"/>
</dbReference>
<dbReference type="PROSITE" id="PS01047">
    <property type="entry name" value="HMA_1"/>
    <property type="match status" value="1"/>
</dbReference>
<dbReference type="Pfam" id="PF00403">
    <property type="entry name" value="HMA"/>
    <property type="match status" value="1"/>
</dbReference>
<accession>A0ABX5Q7Q4</accession>
<dbReference type="RefSeq" id="WP_028977384.1">
    <property type="nucleotide sequence ID" value="NZ_CP025688.1"/>
</dbReference>
<feature type="domain" description="HMA" evidence="2">
    <location>
        <begin position="52"/>
        <end position="116"/>
    </location>
</feature>
<evidence type="ECO:0000313" key="4">
    <source>
        <dbReference type="Proteomes" id="UP000285882"/>
    </source>
</evidence>
<evidence type="ECO:0000256" key="1">
    <source>
        <dbReference type="ARBA" id="ARBA00022723"/>
    </source>
</evidence>
<name>A0ABX5Q7Q4_9BACL</name>
<dbReference type="SUPFAM" id="SSF55008">
    <property type="entry name" value="HMA, heavy metal-associated domain"/>
    <property type="match status" value="1"/>
</dbReference>
<keyword evidence="4" id="KW-1185">Reference proteome</keyword>
<gene>
    <name evidence="3" type="ORF">C0674_08685</name>
</gene>
<dbReference type="InterPro" id="IPR017969">
    <property type="entry name" value="Heavy-metal-associated_CS"/>
</dbReference>
<dbReference type="Gene3D" id="3.30.70.100">
    <property type="match status" value="1"/>
</dbReference>
<dbReference type="CDD" id="cd00371">
    <property type="entry name" value="HMA"/>
    <property type="match status" value="1"/>
</dbReference>
<dbReference type="EMBL" id="CP025688">
    <property type="protein sequence ID" value="QAA22699.1"/>
    <property type="molecule type" value="Genomic_DNA"/>
</dbReference>
<keyword evidence="1" id="KW-0479">Metal-binding</keyword>
<organism evidence="3 4">
    <name type="scientific">Sporolactobacillus terrae</name>
    <dbReference type="NCBI Taxonomy" id="269673"/>
    <lineage>
        <taxon>Bacteria</taxon>
        <taxon>Bacillati</taxon>
        <taxon>Bacillota</taxon>
        <taxon>Bacilli</taxon>
        <taxon>Bacillales</taxon>
        <taxon>Sporolactobacillaceae</taxon>
        <taxon>Sporolactobacillus</taxon>
    </lineage>
</organism>